<evidence type="ECO:0000256" key="1">
    <source>
        <dbReference type="SAM" id="Phobius"/>
    </source>
</evidence>
<evidence type="ECO:0000313" key="4">
    <source>
        <dbReference type="EMBL" id="KSA81281.1"/>
    </source>
</evidence>
<reference evidence="2" key="1">
    <citation type="journal article" date="2015" name="J. Infect. Dis.">
        <title>Parallel Epidemics of Community-Associated Methicillin-Resistant Staphylococcus aureus USA300 Infection in North and South America.</title>
        <authorList>
            <person name="Planet P.J."/>
            <person name="Diaz L."/>
            <person name="Kolokotronis S.O."/>
            <person name="Narechania A."/>
            <person name="Reyes J."/>
            <person name="Xing G."/>
            <person name="Rincon S."/>
            <person name="Smith H."/>
            <person name="Panesso D."/>
            <person name="Ryan C."/>
            <person name="Smith D.P."/>
            <person name="Guzman M."/>
            <person name="Zurita J."/>
            <person name="Sebra R."/>
            <person name="Deikus G."/>
            <person name="Nolan R.L."/>
            <person name="Tenover F.C."/>
            <person name="Weinstock G.M."/>
            <person name="Robinson D.A."/>
            <person name="Arias C.A."/>
        </authorList>
    </citation>
    <scope>NUCLEOTIDE SEQUENCE</scope>
    <source>
        <strain evidence="2">CA15</strain>
        <strain evidence="3">M121</strain>
    </source>
</reference>
<proteinExistence type="predicted"/>
<keyword evidence="1" id="KW-0812">Transmembrane</keyword>
<evidence type="ECO:0000313" key="2">
    <source>
        <dbReference type="EMBL" id="KMR36106.1"/>
    </source>
</evidence>
<dbReference type="Proteomes" id="UP000052129">
    <property type="component" value="Unassembled WGS sequence"/>
</dbReference>
<feature type="transmembrane region" description="Helical" evidence="1">
    <location>
        <begin position="12"/>
        <end position="34"/>
    </location>
</feature>
<reference evidence="4" key="2">
    <citation type="submission" date="2015-06" db="EMBL/GenBank/DDBJ databases">
        <authorList>
            <person name="Diene S.M."/>
            <person name="Von Dach E."/>
            <person name="Fankhauser C."/>
            <person name="Schrenzel J."/>
            <person name="Harbarth S."/>
            <person name="Francois P."/>
        </authorList>
    </citation>
    <scope>NUCLEOTIDE SEQUENCE</scope>
    <source>
        <strain evidence="4">MRSA_S26</strain>
    </source>
</reference>
<dbReference type="EMBL" id="LFVP01000001">
    <property type="protein sequence ID" value="KSA81281.1"/>
    <property type="molecule type" value="Genomic_DNA"/>
</dbReference>
<comment type="caution">
    <text evidence="2">The sequence shown here is derived from an EMBL/GenBank/DDBJ whole genome shotgun (WGS) entry which is preliminary data.</text>
</comment>
<protein>
    <submittedName>
        <fullName evidence="2">Uncharacterized protein</fullName>
    </submittedName>
</protein>
<accession>A0A269I0K2</accession>
<keyword evidence="1" id="KW-0472">Membrane</keyword>
<dbReference type="EMBL" id="LALQ01000007">
    <property type="protein sequence ID" value="KMR58147.1"/>
    <property type="molecule type" value="Genomic_DNA"/>
</dbReference>
<keyword evidence="1" id="KW-1133">Transmembrane helix</keyword>
<sequence length="57" mass="6394">MITMAHVLMPGFPFVAASKFIFAIINLLSIQYLVKVTITVIQNMLGNPLKNTHHLNK</sequence>
<evidence type="ECO:0000313" key="3">
    <source>
        <dbReference type="EMBL" id="KMR58147.1"/>
    </source>
</evidence>
<dbReference type="EMBL" id="LALJ01000024">
    <property type="protein sequence ID" value="KMR36106.1"/>
    <property type="molecule type" value="Genomic_DNA"/>
</dbReference>
<reference evidence="4" key="3">
    <citation type="journal article" date="2016" name="J. Infect. Dis.">
        <title>Comparative Genomics of Community-Associated Methicillin-Resistant Staphylococcus aureus Shows the Emergence of Clone ST8-USA300 in Geneva, Switzerland.</title>
        <authorList>
            <person name="Von Dach E."/>
            <person name="Diene S.M."/>
            <person name="Fankhauser C."/>
            <person name="Schrenzel J."/>
            <person name="Harbarth S."/>
            <person name="Francois P."/>
        </authorList>
    </citation>
    <scope>NUCLEOTIDE SEQUENCE</scope>
    <source>
        <strain evidence="4">MRSA_S26</strain>
    </source>
</reference>
<gene>
    <name evidence="4" type="ORF">ACR79_00095</name>
    <name evidence="3" type="ORF">EP54_02270</name>
    <name evidence="2" type="ORF">EQ90_10275</name>
</gene>
<organism evidence="2">
    <name type="scientific">Staphylococcus aureus</name>
    <dbReference type="NCBI Taxonomy" id="1280"/>
    <lineage>
        <taxon>Bacteria</taxon>
        <taxon>Bacillati</taxon>
        <taxon>Bacillota</taxon>
        <taxon>Bacilli</taxon>
        <taxon>Bacillales</taxon>
        <taxon>Staphylococcaceae</taxon>
        <taxon>Staphylococcus</taxon>
    </lineage>
</organism>
<accession>A0A1E8WY76</accession>
<dbReference type="AlphaFoldDB" id="A0A269I0K2"/>
<name>A0A269I0K2_STAAU</name>